<keyword evidence="6 8" id="KW-1133">Transmembrane helix</keyword>
<keyword evidence="10" id="KW-1185">Reference proteome</keyword>
<evidence type="ECO:0000256" key="8">
    <source>
        <dbReference type="RuleBase" id="RU363041"/>
    </source>
</evidence>
<evidence type="ECO:0000313" key="10">
    <source>
        <dbReference type="Proteomes" id="UP000233535"/>
    </source>
</evidence>
<dbReference type="RefSeq" id="WP_101259418.1">
    <property type="nucleotide sequence ID" value="NZ_MVDD01000001.1"/>
</dbReference>
<dbReference type="InterPro" id="IPR052017">
    <property type="entry name" value="TSUP"/>
</dbReference>
<organism evidence="9 10">
    <name type="scientific">Labilibaculum filiforme</name>
    <dbReference type="NCBI Taxonomy" id="1940526"/>
    <lineage>
        <taxon>Bacteria</taxon>
        <taxon>Pseudomonadati</taxon>
        <taxon>Bacteroidota</taxon>
        <taxon>Bacteroidia</taxon>
        <taxon>Marinilabiliales</taxon>
        <taxon>Marinifilaceae</taxon>
        <taxon>Labilibaculum</taxon>
    </lineage>
</organism>
<dbReference type="OrthoDB" id="554695at2"/>
<dbReference type="EMBL" id="MVDD01000001">
    <property type="protein sequence ID" value="PKQ65485.1"/>
    <property type="molecule type" value="Genomic_DNA"/>
</dbReference>
<comment type="similarity">
    <text evidence="2 8">Belongs to the 4-toluene sulfonate uptake permease (TSUP) (TC 2.A.102) family.</text>
</comment>
<feature type="transmembrane region" description="Helical" evidence="8">
    <location>
        <begin position="177"/>
        <end position="197"/>
    </location>
</feature>
<evidence type="ECO:0000256" key="6">
    <source>
        <dbReference type="ARBA" id="ARBA00022989"/>
    </source>
</evidence>
<evidence type="ECO:0000256" key="1">
    <source>
        <dbReference type="ARBA" id="ARBA00004651"/>
    </source>
</evidence>
<feature type="transmembrane region" description="Helical" evidence="8">
    <location>
        <begin position="99"/>
        <end position="118"/>
    </location>
</feature>
<feature type="transmembrane region" description="Helical" evidence="8">
    <location>
        <begin position="74"/>
        <end position="93"/>
    </location>
</feature>
<dbReference type="PANTHER" id="PTHR30269:SF0">
    <property type="entry name" value="MEMBRANE TRANSPORTER PROTEIN YFCA-RELATED"/>
    <property type="match status" value="1"/>
</dbReference>
<keyword evidence="3" id="KW-0813">Transport</keyword>
<dbReference type="AlphaFoldDB" id="A0A2N3I5A2"/>
<evidence type="ECO:0000256" key="2">
    <source>
        <dbReference type="ARBA" id="ARBA00009142"/>
    </source>
</evidence>
<reference evidence="9 10" key="1">
    <citation type="journal article" date="2017" name="Front. Microbiol.">
        <title>Labilibaculum manganireducens gen. nov., sp. nov. and Labilibaculum filiforme sp. nov., Novel Bacteroidetes Isolated from Subsurface Sediments of the Baltic Sea.</title>
        <authorList>
            <person name="Vandieken V."/>
            <person name="Marshall I.P."/>
            <person name="Niemann H."/>
            <person name="Engelen B."/>
            <person name="Cypionka H."/>
        </authorList>
    </citation>
    <scope>NUCLEOTIDE SEQUENCE [LARGE SCALE GENOMIC DNA]</scope>
    <source>
        <strain evidence="9 10">59.16B</strain>
    </source>
</reference>
<dbReference type="Proteomes" id="UP000233535">
    <property type="component" value="Unassembled WGS sequence"/>
</dbReference>
<evidence type="ECO:0000256" key="3">
    <source>
        <dbReference type="ARBA" id="ARBA00022448"/>
    </source>
</evidence>
<dbReference type="Pfam" id="PF01925">
    <property type="entry name" value="TauE"/>
    <property type="match status" value="1"/>
</dbReference>
<feature type="transmembrane region" description="Helical" evidence="8">
    <location>
        <begin position="6"/>
        <end position="39"/>
    </location>
</feature>
<evidence type="ECO:0000313" key="9">
    <source>
        <dbReference type="EMBL" id="PKQ65485.1"/>
    </source>
</evidence>
<keyword evidence="5 8" id="KW-0812">Transmembrane</keyword>
<keyword evidence="4 8" id="KW-1003">Cell membrane</keyword>
<name>A0A2N3I5A2_9BACT</name>
<feature type="transmembrane region" description="Helical" evidence="8">
    <location>
        <begin position="230"/>
        <end position="250"/>
    </location>
</feature>
<dbReference type="GO" id="GO:0005886">
    <property type="term" value="C:plasma membrane"/>
    <property type="evidence" value="ECO:0007669"/>
    <property type="project" value="UniProtKB-SubCell"/>
</dbReference>
<proteinExistence type="inferred from homology"/>
<evidence type="ECO:0000256" key="7">
    <source>
        <dbReference type="ARBA" id="ARBA00023136"/>
    </source>
</evidence>
<evidence type="ECO:0000256" key="5">
    <source>
        <dbReference type="ARBA" id="ARBA00022692"/>
    </source>
</evidence>
<feature type="transmembrane region" description="Helical" evidence="8">
    <location>
        <begin position="139"/>
        <end position="165"/>
    </location>
</feature>
<sequence>MEWYYYVLVVLVGVFAGFLNTLAGSGSIISLAMLMFMGLPANVANGTNRIAILLQNIVGVSSFKKQKVFSFKEGIWLAIPAIVGSVIGAGLAVQINEDMMEKTIGGLLIFLFFIVLYKPDAWVKGQAGLIRSKPSIVQVIIFFFIGLYGGFIQAGVGFFLLSGLVLGAGFDLVKANAIKAFIILLYTVFAIGIFILNDQINYQIGFILAIGNMIGAYIAANFAVSLGAKFVRYILLAVIIFASLKFLGVYEMLGLL</sequence>
<evidence type="ECO:0000256" key="4">
    <source>
        <dbReference type="ARBA" id="ARBA00022475"/>
    </source>
</evidence>
<keyword evidence="7 8" id="KW-0472">Membrane</keyword>
<protein>
    <recommendedName>
        <fullName evidence="8">Probable membrane transporter protein</fullName>
    </recommendedName>
</protein>
<dbReference type="PANTHER" id="PTHR30269">
    <property type="entry name" value="TRANSMEMBRANE PROTEIN YFCA"/>
    <property type="match status" value="1"/>
</dbReference>
<comment type="caution">
    <text evidence="9">The sequence shown here is derived from an EMBL/GenBank/DDBJ whole genome shotgun (WGS) entry which is preliminary data.</text>
</comment>
<comment type="subcellular location">
    <subcellularLocation>
        <location evidence="1 8">Cell membrane</location>
        <topology evidence="1 8">Multi-pass membrane protein</topology>
    </subcellularLocation>
</comment>
<feature type="transmembrane region" description="Helical" evidence="8">
    <location>
        <begin position="204"/>
        <end position="224"/>
    </location>
</feature>
<dbReference type="InterPro" id="IPR002781">
    <property type="entry name" value="TM_pro_TauE-like"/>
</dbReference>
<gene>
    <name evidence="9" type="ORF">BZG02_00310</name>
</gene>
<accession>A0A2N3I5A2</accession>